<accession>A0A380YU51</accession>
<reference evidence="1 2" key="1">
    <citation type="journal article" date="2005" name="Science">
        <title>Extensive DNA inversions in the B. fragilis genome control variable gene expression.</title>
        <authorList>
            <person name="Cerdeno-Tarraga A.M."/>
            <person name="Patrick S."/>
            <person name="Crosmann L."/>
            <person name="Blakely G."/>
            <person name="Abratt V."/>
            <person name="Lennard N."/>
            <person name="Duerden B."/>
            <person name="Poxton I."/>
            <person name="Harris B."/>
            <person name="Quail M.A."/>
            <person name="Barron A."/>
            <person name="Clarck L."/>
            <person name="Corton C."/>
            <person name="Doggett J."/>
            <person name="Holden M.T.G."/>
            <person name="Larke N."/>
            <person name="Line A."/>
            <person name="Lord A."/>
            <person name="Norbertczak H."/>
            <person name="Ormond D."/>
            <person name="Price C."/>
            <person name="Rabbinowitsch E."/>
            <person name="Woodward J."/>
            <person name="Barrel B.G."/>
            <person name="Parkhill J."/>
        </authorList>
    </citation>
    <scope>NUCLEOTIDE SEQUENCE [LARGE SCALE GENOMIC DNA]</scope>
    <source>
        <strain evidence="2">ATCC 25285 / DSM 2151 / CCUG 4856 / JCM 11019 / LMG 10263 / NCTC 9343 / Onslow / VPI 2553 / EN-2</strain>
    </source>
</reference>
<protein>
    <submittedName>
        <fullName evidence="1">Membrane protein</fullName>
    </submittedName>
</protein>
<organism evidence="1 2">
    <name type="scientific">Bacteroides fragilis (strain ATCC 25285 / DSM 2151 / CCUG 4856 / JCM 11019 / LMG 10263 / NCTC 9343 / Onslow / VPI 2553 / EN-2)</name>
    <dbReference type="NCBI Taxonomy" id="272559"/>
    <lineage>
        <taxon>Bacteria</taxon>
        <taxon>Pseudomonadati</taxon>
        <taxon>Bacteroidota</taxon>
        <taxon>Bacteroidia</taxon>
        <taxon>Bacteroidales</taxon>
        <taxon>Bacteroidaceae</taxon>
        <taxon>Bacteroides</taxon>
    </lineage>
</organism>
<dbReference type="HOGENOM" id="CLU_1599408_0_0_10"/>
<dbReference type="KEGG" id="bfs:BF9343_3767"/>
<evidence type="ECO:0000313" key="1">
    <source>
        <dbReference type="EMBL" id="CAH09548.1"/>
    </source>
</evidence>
<dbReference type="AlphaFoldDB" id="Q5L8N7"/>
<evidence type="ECO:0000313" key="2">
    <source>
        <dbReference type="Proteomes" id="UP000006731"/>
    </source>
</evidence>
<dbReference type="BioCyc" id="BFRA272559:G1GHZ-4120-MONOMER"/>
<dbReference type="Proteomes" id="UP000006731">
    <property type="component" value="Chromosome"/>
</dbReference>
<dbReference type="eggNOG" id="ENOG5033C6U">
    <property type="taxonomic scope" value="Bacteria"/>
</dbReference>
<sequence length="166" mass="18997">MKFISSKINIIRIIKSHISTLRNSKKLNMADLWTFYIIPCAISVFLSLKIEITSGLENLLGVILSIFIGLFLNLLMLLISYVPPANIDKEKKELLLATKKESFYNVSYIILICIIELLLLLISTYAKELGCITNILSSLIYFLSIHIFFSLLMILKRIFALYDNTI</sequence>
<dbReference type="PaxDb" id="272559-BF9343_3767"/>
<name>Q5L8N7_BACFN</name>
<accession>Q5L8N7</accession>
<gene>
    <name evidence="1" type="ORF">BF9343_3767</name>
</gene>
<dbReference type="EMBL" id="CR626927">
    <property type="protein sequence ID" value="CAH09548.1"/>
    <property type="molecule type" value="Genomic_DNA"/>
</dbReference>
<proteinExistence type="predicted"/>
<keyword evidence="2" id="KW-1185">Reference proteome</keyword>